<evidence type="ECO:0000256" key="1">
    <source>
        <dbReference type="ARBA" id="ARBA00010518"/>
    </source>
</evidence>
<dbReference type="InterPro" id="IPR027475">
    <property type="entry name" value="Asparaginase/glutaminase_AS2"/>
</dbReference>
<dbReference type="PIRSF" id="PIRSF001220">
    <property type="entry name" value="L-ASNase_gatD"/>
    <property type="match status" value="1"/>
</dbReference>
<dbReference type="EMBL" id="WFLN01000004">
    <property type="protein sequence ID" value="KAB8033238.1"/>
    <property type="molecule type" value="Genomic_DNA"/>
</dbReference>
<name>A0A833JGZ9_9BACT</name>
<dbReference type="Gene3D" id="3.40.50.40">
    <property type="match status" value="1"/>
</dbReference>
<dbReference type="PANTHER" id="PTHR11707:SF28">
    <property type="entry name" value="60 KDA LYSOPHOSPHOLIPASE"/>
    <property type="match status" value="1"/>
</dbReference>
<evidence type="ECO:0000256" key="3">
    <source>
        <dbReference type="PIRSR" id="PIRSR001220-2"/>
    </source>
</evidence>
<dbReference type="GO" id="GO:0004067">
    <property type="term" value="F:asparaginase activity"/>
    <property type="evidence" value="ECO:0007669"/>
    <property type="project" value="UniProtKB-UniRule"/>
</dbReference>
<proteinExistence type="inferred from homology"/>
<dbReference type="AlphaFoldDB" id="A0A833JGZ9"/>
<dbReference type="SFLD" id="SFLDS00057">
    <property type="entry name" value="Glutaminase/Asparaginase"/>
    <property type="match status" value="1"/>
</dbReference>
<dbReference type="SMART" id="SM00870">
    <property type="entry name" value="Asparaginase"/>
    <property type="match status" value="1"/>
</dbReference>
<evidence type="ECO:0008006" key="9">
    <source>
        <dbReference type="Google" id="ProtNLM"/>
    </source>
</evidence>
<evidence type="ECO:0000259" key="5">
    <source>
        <dbReference type="Pfam" id="PF00710"/>
    </source>
</evidence>
<dbReference type="RefSeq" id="WP_161597522.1">
    <property type="nucleotide sequence ID" value="NZ_WFLN01000004.1"/>
</dbReference>
<dbReference type="CDD" id="cd08963">
    <property type="entry name" value="L-asparaginase_I"/>
    <property type="match status" value="1"/>
</dbReference>
<feature type="active site" description="O-isoaspartyl threonine intermediate" evidence="2">
    <location>
        <position position="13"/>
    </location>
</feature>
<keyword evidence="8" id="KW-1185">Reference proteome</keyword>
<feature type="active site" evidence="4">
    <location>
        <position position="89"/>
    </location>
</feature>
<dbReference type="InterPro" id="IPR027473">
    <property type="entry name" value="L-asparaginase_C"/>
</dbReference>
<dbReference type="InterPro" id="IPR027474">
    <property type="entry name" value="L-asparaginase_N"/>
</dbReference>
<gene>
    <name evidence="7" type="ORF">GCL57_00655</name>
</gene>
<feature type="binding site" evidence="3">
    <location>
        <position position="58"/>
    </location>
    <ligand>
        <name>substrate</name>
    </ligand>
</feature>
<evidence type="ECO:0000313" key="7">
    <source>
        <dbReference type="EMBL" id="KAB8033238.1"/>
    </source>
</evidence>
<reference evidence="7 8" key="1">
    <citation type="submission" date="2019-10" db="EMBL/GenBank/DDBJ databases">
        <title>New genus of Silvanigrellaceae.</title>
        <authorList>
            <person name="Pitt A."/>
            <person name="Hahn M.W."/>
        </authorList>
    </citation>
    <scope>NUCLEOTIDE SEQUENCE [LARGE SCALE GENOMIC DNA]</scope>
    <source>
        <strain evidence="7 8">33A1-SZDP</strain>
    </source>
</reference>
<dbReference type="Pfam" id="PF00710">
    <property type="entry name" value="Asparaginase"/>
    <property type="match status" value="1"/>
</dbReference>
<evidence type="ECO:0000256" key="2">
    <source>
        <dbReference type="PIRSR" id="PIRSR001220-1"/>
    </source>
</evidence>
<dbReference type="PRINTS" id="PR00139">
    <property type="entry name" value="ASNGLNASE"/>
</dbReference>
<sequence length="351" mass="38749">MKKRVLIYHTGGTFGMALGDTLAAQKQSPHFLEDLLQRVPELPSLAKIELRILCNIDSSDANQKLWCLLANAIQEDWNDFDGFVIIHGTDTMAFSATALAFILQGLTKSIVFTGSQRPISAMRSDARVNIIDAVELATRGIPEVMVCFDSEIHRATRVTKYSNEHLYAFKSYNAPVIGSLGVNFKIKRKILNSIIPFAKRHMPVVNTNSNSNIASLLCVPGVMPSDSFIESLLNSIEGLIVQGFGSGNLPVTEKNWLNLCQKALLKKIPVVMSTQCESGAVSLDLYENGRIFSDLGVISALDMTFEAASVKLMIMLGRKISFEKRHEFFATPLAFECTPVSKNKEDIGTRK</sequence>
<evidence type="ECO:0000313" key="8">
    <source>
        <dbReference type="Proteomes" id="UP000442694"/>
    </source>
</evidence>
<dbReference type="Pfam" id="PF17763">
    <property type="entry name" value="Asparaginase_C"/>
    <property type="match status" value="1"/>
</dbReference>
<feature type="binding site" evidence="3">
    <location>
        <begin position="89"/>
        <end position="90"/>
    </location>
    <ligand>
        <name>substrate</name>
    </ligand>
</feature>
<dbReference type="InterPro" id="IPR006034">
    <property type="entry name" value="Asparaginase/glutaminase-like"/>
</dbReference>
<dbReference type="FunFam" id="3.40.50.1170:FF:000001">
    <property type="entry name" value="L-asparaginase 2"/>
    <property type="match status" value="1"/>
</dbReference>
<dbReference type="InterPro" id="IPR037152">
    <property type="entry name" value="L-asparaginase_N_sf"/>
</dbReference>
<feature type="domain" description="Asparaginase/glutaminase C-terminal" evidence="6">
    <location>
        <begin position="226"/>
        <end position="329"/>
    </location>
</feature>
<dbReference type="PROSITE" id="PS51732">
    <property type="entry name" value="ASN_GLN_ASE_3"/>
    <property type="match status" value="1"/>
</dbReference>
<protein>
    <recommendedName>
        <fullName evidence="9">Asparaginase</fullName>
    </recommendedName>
</protein>
<comment type="similarity">
    <text evidence="1">Belongs to the asparaginase 1 family.</text>
</comment>
<dbReference type="PIRSF" id="PIRSF500176">
    <property type="entry name" value="L_ASNase"/>
    <property type="match status" value="1"/>
</dbReference>
<dbReference type="Proteomes" id="UP000442694">
    <property type="component" value="Unassembled WGS sequence"/>
</dbReference>
<dbReference type="PANTHER" id="PTHR11707">
    <property type="entry name" value="L-ASPARAGINASE"/>
    <property type="match status" value="1"/>
</dbReference>
<dbReference type="SUPFAM" id="SSF53774">
    <property type="entry name" value="Glutaminase/Asparaginase"/>
    <property type="match status" value="1"/>
</dbReference>
<accession>A0A833JGZ9</accession>
<evidence type="ECO:0000259" key="6">
    <source>
        <dbReference type="Pfam" id="PF17763"/>
    </source>
</evidence>
<comment type="caution">
    <text evidence="7">The sequence shown here is derived from an EMBL/GenBank/DDBJ whole genome shotgun (WGS) entry which is preliminary data.</text>
</comment>
<dbReference type="Gene3D" id="3.40.50.1170">
    <property type="entry name" value="L-asparaginase, N-terminal domain"/>
    <property type="match status" value="1"/>
</dbReference>
<evidence type="ECO:0000256" key="4">
    <source>
        <dbReference type="PROSITE-ProRule" id="PRU10100"/>
    </source>
</evidence>
<dbReference type="InterPro" id="IPR040919">
    <property type="entry name" value="Asparaginase_C"/>
</dbReference>
<dbReference type="InterPro" id="IPR041725">
    <property type="entry name" value="L-asparaginase_I"/>
</dbReference>
<dbReference type="InterPro" id="IPR036152">
    <property type="entry name" value="Asp/glu_Ase-like_sf"/>
</dbReference>
<feature type="domain" description="L-asparaginase N-terminal" evidence="5">
    <location>
        <begin position="4"/>
        <end position="189"/>
    </location>
</feature>
<dbReference type="PROSITE" id="PS00917">
    <property type="entry name" value="ASN_GLN_ASE_2"/>
    <property type="match status" value="1"/>
</dbReference>
<organism evidence="7 8">
    <name type="scientific">Fluviispira multicolorata</name>
    <dbReference type="NCBI Taxonomy" id="2654512"/>
    <lineage>
        <taxon>Bacteria</taxon>
        <taxon>Pseudomonadati</taxon>
        <taxon>Bdellovibrionota</taxon>
        <taxon>Oligoflexia</taxon>
        <taxon>Silvanigrellales</taxon>
        <taxon>Silvanigrellaceae</taxon>
        <taxon>Fluviispira</taxon>
    </lineage>
</organism>